<dbReference type="RefSeq" id="WP_212988280.1">
    <property type="nucleotide sequence ID" value="NZ_BAABEA010000009.1"/>
</dbReference>
<protein>
    <submittedName>
        <fullName evidence="1">Uncharacterized protein</fullName>
    </submittedName>
</protein>
<proteinExistence type="predicted"/>
<organism evidence="1 2">
    <name type="scientific">Actinoplanes auranticolor</name>
    <dbReference type="NCBI Taxonomy" id="47988"/>
    <lineage>
        <taxon>Bacteria</taxon>
        <taxon>Bacillati</taxon>
        <taxon>Actinomycetota</taxon>
        <taxon>Actinomycetes</taxon>
        <taxon>Micromonosporales</taxon>
        <taxon>Micromonosporaceae</taxon>
        <taxon>Actinoplanes</taxon>
    </lineage>
</organism>
<keyword evidence="2" id="KW-1185">Reference proteome</keyword>
<dbReference type="EMBL" id="BOQL01000018">
    <property type="protein sequence ID" value="GIM66303.1"/>
    <property type="molecule type" value="Genomic_DNA"/>
</dbReference>
<name>A0A919S7B8_9ACTN</name>
<evidence type="ECO:0000313" key="2">
    <source>
        <dbReference type="Proteomes" id="UP000681340"/>
    </source>
</evidence>
<sequence>MVVKEVLVSARVHQRLTADGLRSAMSDLWARTCQHCGRVLGEEPPSLAVDDVGEFIIVSLHHQWCRLPGWTTRRQVPDEVAHRSFSCRAVSLPYACGPVPALIINPGLEMVFMNSDPHGRWRVEHETAFERLGLARWFDATATDRSPVSGAVARLTARTVTVAMINPPMLSFQARVQPSLHALIEQQSGLRLIVTHALDPRDLSTWHLLDWLRPQGRALSGWVELD</sequence>
<evidence type="ECO:0000313" key="1">
    <source>
        <dbReference type="EMBL" id="GIM66303.1"/>
    </source>
</evidence>
<reference evidence="1" key="1">
    <citation type="submission" date="2021-03" db="EMBL/GenBank/DDBJ databases">
        <title>Whole genome shotgun sequence of Actinoplanes auranticolor NBRC 12245.</title>
        <authorList>
            <person name="Komaki H."/>
            <person name="Tamura T."/>
        </authorList>
    </citation>
    <scope>NUCLEOTIDE SEQUENCE</scope>
    <source>
        <strain evidence="1">NBRC 12245</strain>
    </source>
</reference>
<dbReference type="AlphaFoldDB" id="A0A919S7B8"/>
<accession>A0A919S7B8</accession>
<dbReference type="Proteomes" id="UP000681340">
    <property type="component" value="Unassembled WGS sequence"/>
</dbReference>
<gene>
    <name evidence="1" type="ORF">Aau02nite_22540</name>
</gene>
<comment type="caution">
    <text evidence="1">The sequence shown here is derived from an EMBL/GenBank/DDBJ whole genome shotgun (WGS) entry which is preliminary data.</text>
</comment>